<proteinExistence type="predicted"/>
<comment type="caution">
    <text evidence="1">The sequence shown here is derived from an EMBL/GenBank/DDBJ whole genome shotgun (WGS) entry which is preliminary data.</text>
</comment>
<evidence type="ECO:0000313" key="1">
    <source>
        <dbReference type="EMBL" id="KAL2055113.1"/>
    </source>
</evidence>
<keyword evidence="2" id="KW-1185">Reference proteome</keyword>
<protein>
    <submittedName>
        <fullName evidence="1">Uncharacterized protein</fullName>
    </submittedName>
</protein>
<organism evidence="1 2">
    <name type="scientific">Lepraria finkii</name>
    <dbReference type="NCBI Taxonomy" id="1340010"/>
    <lineage>
        <taxon>Eukaryota</taxon>
        <taxon>Fungi</taxon>
        <taxon>Dikarya</taxon>
        <taxon>Ascomycota</taxon>
        <taxon>Pezizomycotina</taxon>
        <taxon>Lecanoromycetes</taxon>
        <taxon>OSLEUM clade</taxon>
        <taxon>Lecanoromycetidae</taxon>
        <taxon>Lecanorales</taxon>
        <taxon>Lecanorineae</taxon>
        <taxon>Stereocaulaceae</taxon>
        <taxon>Lepraria</taxon>
    </lineage>
</organism>
<name>A0ABR4BCF8_9LECA</name>
<reference evidence="1 2" key="1">
    <citation type="submission" date="2024-09" db="EMBL/GenBank/DDBJ databases">
        <title>Rethinking Asexuality: The Enigmatic Case of Functional Sexual Genes in Lepraria (Stereocaulaceae).</title>
        <authorList>
            <person name="Doellman M."/>
            <person name="Sun Y."/>
            <person name="Barcenas-Pena A."/>
            <person name="Lumbsch H.T."/>
            <person name="Grewe F."/>
        </authorList>
    </citation>
    <scope>NUCLEOTIDE SEQUENCE [LARGE SCALE GENOMIC DNA]</scope>
    <source>
        <strain evidence="1 2">Grewe 0041</strain>
    </source>
</reference>
<dbReference type="Proteomes" id="UP001590951">
    <property type="component" value="Unassembled WGS sequence"/>
</dbReference>
<accession>A0ABR4BCF8</accession>
<dbReference type="EMBL" id="JBHFEH010000012">
    <property type="protein sequence ID" value="KAL2055113.1"/>
    <property type="molecule type" value="Genomic_DNA"/>
</dbReference>
<sequence length="110" mass="11652">MNDADFFQVASYLSSSLESAAPATTAPQVNAAQVLKDDVEAANLCQYINPCQQIHARISVTPALVPILSCNGIRLILPSSISETTFNDLLNTLFNEGTISLGDSSAIVSH</sequence>
<evidence type="ECO:0000313" key="2">
    <source>
        <dbReference type="Proteomes" id="UP001590951"/>
    </source>
</evidence>
<gene>
    <name evidence="1" type="ORF">ABVK25_004451</name>
</gene>